<dbReference type="EMBL" id="CP092418">
    <property type="protein sequence ID" value="USD22683.1"/>
    <property type="molecule type" value="Genomic_DNA"/>
</dbReference>
<organism evidence="3 4">
    <name type="scientific">Microbulbifer variabilis</name>
    <dbReference type="NCBI Taxonomy" id="266805"/>
    <lineage>
        <taxon>Bacteria</taxon>
        <taxon>Pseudomonadati</taxon>
        <taxon>Pseudomonadota</taxon>
        <taxon>Gammaproteobacteria</taxon>
        <taxon>Cellvibrionales</taxon>
        <taxon>Microbulbiferaceae</taxon>
        <taxon>Microbulbifer</taxon>
    </lineage>
</organism>
<keyword evidence="1" id="KW-1133">Transmembrane helix</keyword>
<gene>
    <name evidence="3" type="ORF">MJO52_05990</name>
</gene>
<protein>
    <submittedName>
        <fullName evidence="3">Sterol desaturase family protein</fullName>
    </submittedName>
</protein>
<dbReference type="InterPro" id="IPR006694">
    <property type="entry name" value="Fatty_acid_hydroxylase"/>
</dbReference>
<keyword evidence="4" id="KW-1185">Reference proteome</keyword>
<keyword evidence="1" id="KW-0472">Membrane</keyword>
<dbReference type="Pfam" id="PF04116">
    <property type="entry name" value="FA_hydroxylase"/>
    <property type="match status" value="1"/>
</dbReference>
<name>A0ABY4VEE4_9GAMM</name>
<feature type="transmembrane region" description="Helical" evidence="1">
    <location>
        <begin position="119"/>
        <end position="140"/>
    </location>
</feature>
<accession>A0ABY4VEE4</accession>
<evidence type="ECO:0000256" key="1">
    <source>
        <dbReference type="SAM" id="Phobius"/>
    </source>
</evidence>
<feature type="transmembrane region" description="Helical" evidence="1">
    <location>
        <begin position="25"/>
        <end position="46"/>
    </location>
</feature>
<evidence type="ECO:0000313" key="3">
    <source>
        <dbReference type="EMBL" id="USD22683.1"/>
    </source>
</evidence>
<proteinExistence type="predicted"/>
<sequence>MSINHDAAPFRAGYRARVKGRYHGWLHLMGILAIGAGVCIFCMFQLDLLKTWELLVIPAGTVIYNFSEYASHRWAGHKKIRIAGLFYRRHTGDHHSFFSPPLFSIDSTRDWRIVLFPTYLTATLALVIAPILGYFFSILFSMNAGYLLIVTMVGNHLGYELLHLGYHQPLNHWFHRVPVLRELAQLHRIHHQRKWMNKCNFNLTIPLFDLLLGTFHWKSNGSCQKSES</sequence>
<evidence type="ECO:0000259" key="2">
    <source>
        <dbReference type="Pfam" id="PF04116"/>
    </source>
</evidence>
<keyword evidence="1" id="KW-0812">Transmembrane</keyword>
<dbReference type="RefSeq" id="WP_252085037.1">
    <property type="nucleotide sequence ID" value="NZ_CP092418.1"/>
</dbReference>
<evidence type="ECO:0000313" key="4">
    <source>
        <dbReference type="Proteomes" id="UP001055658"/>
    </source>
</evidence>
<reference evidence="3" key="1">
    <citation type="submission" date="2022-02" db="EMBL/GenBank/DDBJ databases">
        <title>Coral-associated bacteria.</title>
        <authorList>
            <person name="Tang K."/>
            <person name="Wang X."/>
        </authorList>
    </citation>
    <scope>NUCLEOTIDE SEQUENCE</scope>
    <source>
        <strain evidence="3">SCSIO 43006</strain>
    </source>
</reference>
<feature type="domain" description="Fatty acid hydroxylase" evidence="2">
    <location>
        <begin position="59"/>
        <end position="214"/>
    </location>
</feature>
<dbReference type="Proteomes" id="UP001055658">
    <property type="component" value="Chromosome"/>
</dbReference>